<reference evidence="2 3" key="1">
    <citation type="submission" date="2018-06" db="EMBL/GenBank/DDBJ databases">
        <title>Noncontiguous genome sequence of Ruminococcaceae bacterium ASD2818.</title>
        <authorList>
            <person name="Chaplin A.V."/>
            <person name="Sokolova S.R."/>
            <person name="Kochetkova T.O."/>
            <person name="Goltsov A.Y."/>
            <person name="Trofimov D.Y."/>
            <person name="Efimov B.A."/>
        </authorList>
    </citation>
    <scope>NUCLEOTIDE SEQUENCE [LARGE SCALE GENOMIC DNA]</scope>
    <source>
        <strain evidence="2 3">ASD2818</strain>
    </source>
</reference>
<dbReference type="Proteomes" id="UP000249377">
    <property type="component" value="Unassembled WGS sequence"/>
</dbReference>
<dbReference type="RefSeq" id="WP_112333611.1">
    <property type="nucleotide sequence ID" value="NZ_JADPHD010000002.1"/>
</dbReference>
<dbReference type="SMART" id="SM00506">
    <property type="entry name" value="A1pp"/>
    <property type="match status" value="1"/>
</dbReference>
<dbReference type="PANTHER" id="PTHR11106:SF27">
    <property type="entry name" value="MACRO DOMAIN-CONTAINING PROTEIN"/>
    <property type="match status" value="1"/>
</dbReference>
<dbReference type="AlphaFoldDB" id="A0A328U8Q2"/>
<keyword evidence="3" id="KW-1185">Reference proteome</keyword>
<gene>
    <name evidence="2" type="ORF">DPQ25_13010</name>
</gene>
<dbReference type="Gene3D" id="3.40.220.10">
    <property type="entry name" value="Leucine Aminopeptidase, subunit E, domain 1"/>
    <property type="match status" value="1"/>
</dbReference>
<organism evidence="2 3">
    <name type="scientific">Hydrogeniiclostridium mannosilyticum</name>
    <dbReference type="NCBI Taxonomy" id="2764322"/>
    <lineage>
        <taxon>Bacteria</taxon>
        <taxon>Bacillati</taxon>
        <taxon>Bacillota</taxon>
        <taxon>Clostridia</taxon>
        <taxon>Eubacteriales</taxon>
        <taxon>Acutalibacteraceae</taxon>
        <taxon>Hydrogeniiclostridium</taxon>
    </lineage>
</organism>
<evidence type="ECO:0000313" key="3">
    <source>
        <dbReference type="Proteomes" id="UP000249377"/>
    </source>
</evidence>
<dbReference type="EMBL" id="QLYR01000013">
    <property type="protein sequence ID" value="RAQ22437.1"/>
    <property type="molecule type" value="Genomic_DNA"/>
</dbReference>
<dbReference type="PROSITE" id="PS51154">
    <property type="entry name" value="MACRO"/>
    <property type="match status" value="1"/>
</dbReference>
<dbReference type="PANTHER" id="PTHR11106">
    <property type="entry name" value="GANGLIOSIDE INDUCED DIFFERENTIATION ASSOCIATED PROTEIN 2-RELATED"/>
    <property type="match status" value="1"/>
</dbReference>
<feature type="domain" description="Macro" evidence="1">
    <location>
        <begin position="1"/>
        <end position="167"/>
    </location>
</feature>
<sequence>MQIILGDITKIKADAIVNAASTDLMPHPGICGAIYAAADGKLLKMACKRIGYCKIGHAVATPSCGLDTKYIIHVAGAGWYGGEKRERILMAQCYFNALQKAWLIGCKSIAVPLIFSGDCHIPRAESISIAQQAIRNFEERHPEMQVTLVLYRKGIYEMALHILKDYK</sequence>
<comment type="caution">
    <text evidence="2">The sequence shown here is derived from an EMBL/GenBank/DDBJ whole genome shotgun (WGS) entry which is preliminary data.</text>
</comment>
<evidence type="ECO:0000259" key="1">
    <source>
        <dbReference type="PROSITE" id="PS51154"/>
    </source>
</evidence>
<name>A0A328U8Q2_9FIRM</name>
<dbReference type="InterPro" id="IPR002589">
    <property type="entry name" value="Macro_dom"/>
</dbReference>
<dbReference type="Pfam" id="PF01661">
    <property type="entry name" value="Macro"/>
    <property type="match status" value="1"/>
</dbReference>
<dbReference type="InterPro" id="IPR043472">
    <property type="entry name" value="Macro_dom-like"/>
</dbReference>
<protein>
    <recommendedName>
        <fullName evidence="1">Macro domain-containing protein</fullName>
    </recommendedName>
</protein>
<accession>A0A328U8Q2</accession>
<proteinExistence type="predicted"/>
<dbReference type="SUPFAM" id="SSF52949">
    <property type="entry name" value="Macro domain-like"/>
    <property type="match status" value="1"/>
</dbReference>
<evidence type="ECO:0000313" key="2">
    <source>
        <dbReference type="EMBL" id="RAQ22437.1"/>
    </source>
</evidence>